<sequence>MNEIDFAKWMKSNGYDESTIRSRISNCQRVSEYEGDLDVHYEKDECKSLLKRLKYSTNDKREGISPRHSIPINGDIYNGTATLRQAVNLYIKFRNNSHFDHTKNIDNDNKEIVINKKKVDIDKGLIKPKLDSYERFLKTFNISKFDLYMFGLNETIFPSIELVEKQWENLKERIYNNQEVSIRGAGRDAKGTKYYIDFYKFLFGNENVRKDPTNNLAPQKIIEELTGYKRNVNIYNYQVSHIFGRTKNVFMFEAAWNIVLVPKIIDPFTGHETKGIWPKEYQQLFRNEVFKKYSKYINEYNKILDEIDFHKKLSMYISNIDKENARSNEVIQFEKSVKREFSEIVK</sequence>
<reference evidence="1 2" key="1">
    <citation type="submission" date="2017-12" db="EMBL/GenBank/DDBJ databases">
        <title>Complete genome sequence of Herbivorax saccincola GGR1, a novel Cellulosome-producing hydrolytic bacterium in a thermophilic biogas plant, established by Illumina and Nanopore MinION sequencing.</title>
        <authorList>
            <person name="Pechtl A."/>
            <person name="Ruckert C."/>
            <person name="Koeck D.E."/>
            <person name="Maus I."/>
            <person name="Winkler A."/>
            <person name="Kalinowski J."/>
            <person name="Puhler A."/>
            <person name="Schwarz W.W."/>
            <person name="Zverlov V.V."/>
            <person name="Schluter A."/>
            <person name="Liebl W."/>
        </authorList>
    </citation>
    <scope>NUCLEOTIDE SEQUENCE [LARGE SCALE GENOMIC DNA]</scope>
    <source>
        <strain evidence="2">SR1</strain>
    </source>
</reference>
<keyword evidence="2" id="KW-1185">Reference proteome</keyword>
<dbReference type="AlphaFoldDB" id="A0A2K9E4C1"/>
<organism evidence="1 2">
    <name type="scientific">Acetivibrio saccincola</name>
    <dbReference type="NCBI Taxonomy" id="1677857"/>
    <lineage>
        <taxon>Bacteria</taxon>
        <taxon>Bacillati</taxon>
        <taxon>Bacillota</taxon>
        <taxon>Clostridia</taxon>
        <taxon>Eubacteriales</taxon>
        <taxon>Oscillospiraceae</taxon>
        <taxon>Acetivibrio</taxon>
    </lineage>
</organism>
<dbReference type="EMBL" id="CP025197">
    <property type="protein sequence ID" value="AUG58577.1"/>
    <property type="molecule type" value="Genomic_DNA"/>
</dbReference>
<evidence type="ECO:0000313" key="1">
    <source>
        <dbReference type="EMBL" id="AUG58577.1"/>
    </source>
</evidence>
<evidence type="ECO:0000313" key="2">
    <source>
        <dbReference type="Proteomes" id="UP000233534"/>
    </source>
</evidence>
<dbReference type="KEGG" id="hsc:HVS_13560"/>
<accession>A0A2K9E4C1</accession>
<gene>
    <name evidence="1" type="ORF">HVS_13560</name>
</gene>
<dbReference type="RefSeq" id="WP_101303121.1">
    <property type="nucleotide sequence ID" value="NZ_CP025197.1"/>
</dbReference>
<name>A0A2K9E4C1_9FIRM</name>
<proteinExistence type="predicted"/>
<protein>
    <submittedName>
        <fullName evidence="1">Uncharacterized protein</fullName>
    </submittedName>
</protein>
<dbReference type="Proteomes" id="UP000233534">
    <property type="component" value="Chromosome"/>
</dbReference>